<gene>
    <name evidence="1" type="ORF">E1283_07165</name>
</gene>
<proteinExistence type="predicted"/>
<evidence type="ECO:0000313" key="2">
    <source>
        <dbReference type="Proteomes" id="UP000295345"/>
    </source>
</evidence>
<dbReference type="Proteomes" id="UP000295345">
    <property type="component" value="Unassembled WGS sequence"/>
</dbReference>
<dbReference type="OrthoDB" id="3860943at2"/>
<protein>
    <recommendedName>
        <fullName evidence="3">Phage portal protein</fullName>
    </recommendedName>
</protein>
<reference evidence="1 2" key="1">
    <citation type="submission" date="2019-03" db="EMBL/GenBank/DDBJ databases">
        <title>Draft genome sequences of novel Actinobacteria.</title>
        <authorList>
            <person name="Sahin N."/>
            <person name="Ay H."/>
            <person name="Saygin H."/>
        </authorList>
    </citation>
    <scope>NUCLEOTIDE SEQUENCE [LARGE SCALE GENOMIC DNA]</scope>
    <source>
        <strain evidence="1 2">DSM 41900</strain>
    </source>
</reference>
<dbReference type="RefSeq" id="WP_132817051.1">
    <property type="nucleotide sequence ID" value="NZ_SMKI01000052.1"/>
</dbReference>
<evidence type="ECO:0008006" key="3">
    <source>
        <dbReference type="Google" id="ProtNLM"/>
    </source>
</evidence>
<organism evidence="1 2">
    <name type="scientific">Streptomyces hainanensis</name>
    <dbReference type="NCBI Taxonomy" id="402648"/>
    <lineage>
        <taxon>Bacteria</taxon>
        <taxon>Bacillati</taxon>
        <taxon>Actinomycetota</taxon>
        <taxon>Actinomycetes</taxon>
        <taxon>Kitasatosporales</taxon>
        <taxon>Streptomycetaceae</taxon>
        <taxon>Streptomyces</taxon>
    </lineage>
</organism>
<evidence type="ECO:0000313" key="1">
    <source>
        <dbReference type="EMBL" id="TDC77509.1"/>
    </source>
</evidence>
<comment type="caution">
    <text evidence="1">The sequence shown here is derived from an EMBL/GenBank/DDBJ whole genome shotgun (WGS) entry which is preliminary data.</text>
</comment>
<sequence length="514" mass="56218">MDDLRRRRGVAASWVPEEDLRRLASYRVLAAYDNNQAGQLSALAGDDEASERREFGDAAKLVETALTYVLGSEQRIVVPGAERADGREAAPEIAAAADLQARLRHWAERELLLFKLQQVERTTVLLGDGVLLLSWDPQKARPRVRSVDPGFFFPVWEDDEDEEFPRRVHLAWELPEDPARGLKARVRRLTYELGPIEGAGGEQVLRTYPCNPDRPSPETCYFTDAEWLLEDVKAGQSIDGLPPNRAQYRVRADGQVLKRLDLVIDFVPIVHLTNTVPASGEHWGQPVLAKVLQGLDELAATDSDSAAASATTGAPIIGLAGARLPTNHATGHPEKMRVQAGAVWQLGESGRMDALDTSSQLAELRTRVEHLLDRIASNSRITAAGLGILDASQVPSGYTLKLSLAPLDALLAQMRLAREHKYRLMLRMVQRLFQAGQADGWGPGPTHVATLTRSAHSLADRAAILDEVVNGYRAGVFSLDTSVRMLMDAGYPIDDASKEIARIQAAQGQAAHAA</sequence>
<keyword evidence="2" id="KW-1185">Reference proteome</keyword>
<dbReference type="AlphaFoldDB" id="A0A4R4TTS6"/>
<dbReference type="EMBL" id="SMKI01000052">
    <property type="protein sequence ID" value="TDC77509.1"/>
    <property type="molecule type" value="Genomic_DNA"/>
</dbReference>
<name>A0A4R4TTS6_9ACTN</name>
<accession>A0A4R4TTS6</accession>